<dbReference type="GO" id="GO:0005886">
    <property type="term" value="C:plasma membrane"/>
    <property type="evidence" value="ECO:0007669"/>
    <property type="project" value="UniProtKB-SubCell"/>
</dbReference>
<accession>A0A7C9HBT6</accession>
<keyword evidence="8" id="KW-0472">Membrane</keyword>
<name>A0A7C9HBT6_9RHOB</name>
<dbReference type="GO" id="GO:0016614">
    <property type="term" value="F:oxidoreductase activity, acting on CH-OH group of donors"/>
    <property type="evidence" value="ECO:0007669"/>
    <property type="project" value="InterPro"/>
</dbReference>
<evidence type="ECO:0000313" key="11">
    <source>
        <dbReference type="EMBL" id="MTJ05571.1"/>
    </source>
</evidence>
<dbReference type="InterPro" id="IPR014353">
    <property type="entry name" value="Membr-bd_ADH_cyt_c"/>
</dbReference>
<dbReference type="AlphaFoldDB" id="A0A7C9HBT6"/>
<gene>
    <name evidence="11" type="ORF">FH759_12865</name>
</gene>
<dbReference type="InterPro" id="IPR036909">
    <property type="entry name" value="Cyt_c-like_dom_sf"/>
</dbReference>
<dbReference type="Proteomes" id="UP000483078">
    <property type="component" value="Unassembled WGS sequence"/>
</dbReference>
<evidence type="ECO:0000256" key="7">
    <source>
        <dbReference type="ARBA" id="ARBA00023004"/>
    </source>
</evidence>
<keyword evidence="2" id="KW-1003">Cell membrane</keyword>
<evidence type="ECO:0000256" key="8">
    <source>
        <dbReference type="ARBA" id="ARBA00023136"/>
    </source>
</evidence>
<evidence type="ECO:0000256" key="9">
    <source>
        <dbReference type="PROSITE-ProRule" id="PRU00433"/>
    </source>
</evidence>
<keyword evidence="3 9" id="KW-0349">Heme</keyword>
<evidence type="ECO:0000259" key="10">
    <source>
        <dbReference type="PROSITE" id="PS51007"/>
    </source>
</evidence>
<dbReference type="Pfam" id="PF00034">
    <property type="entry name" value="Cytochrom_C"/>
    <property type="match status" value="1"/>
</dbReference>
<protein>
    <submittedName>
        <fullName evidence="11">Cytochrome c</fullName>
    </submittedName>
</protein>
<dbReference type="EMBL" id="VENJ01000019">
    <property type="protein sequence ID" value="MTJ05571.1"/>
    <property type="molecule type" value="Genomic_DNA"/>
</dbReference>
<sequence length="293" mass="30450">MVAALATTLGAGVVLKTAPTPPPDIAKAGKPQRGAYLARAGGCIACHTDTKGGGKPLAGGAPLDTPFGRFVPPNITPDPQHGIGNWSRGEFARALRQGVAPDGTPYYPAFPHAYYAGLGDTDIADLWAAFQTVTPVDAPAPASDIAFPFNQRWGLWLWRAVFRQPARNAPAPDRSDTWNRGKWLVEGVAHCGACHTARNALGGRSLPDGHFAGSDALPGGDSAPAITPGALRENDWTASSLAAALSTGLMPDGDVFGGAMAEVVNQGTTWLSPADRRAMAAYLLNADPPDPKD</sequence>
<keyword evidence="6" id="KW-0677">Repeat</keyword>
<keyword evidence="5" id="KW-0732">Signal</keyword>
<organism evidence="11 12">
    <name type="scientific">Sediminimonas qiaohouensis</name>
    <dbReference type="NCBI Taxonomy" id="552061"/>
    <lineage>
        <taxon>Bacteria</taxon>
        <taxon>Pseudomonadati</taxon>
        <taxon>Pseudomonadota</taxon>
        <taxon>Alphaproteobacteria</taxon>
        <taxon>Rhodobacterales</taxon>
        <taxon>Roseobacteraceae</taxon>
        <taxon>Sediminimonas</taxon>
    </lineage>
</organism>
<feature type="domain" description="Cytochrome c" evidence="10">
    <location>
        <begin position="29"/>
        <end position="134"/>
    </location>
</feature>
<evidence type="ECO:0000256" key="2">
    <source>
        <dbReference type="ARBA" id="ARBA00022475"/>
    </source>
</evidence>
<dbReference type="PROSITE" id="PS51007">
    <property type="entry name" value="CYTC"/>
    <property type="match status" value="2"/>
</dbReference>
<dbReference type="InterPro" id="IPR051459">
    <property type="entry name" value="Cytochrome_c-type_DH"/>
</dbReference>
<evidence type="ECO:0000256" key="3">
    <source>
        <dbReference type="ARBA" id="ARBA00022617"/>
    </source>
</evidence>
<feature type="domain" description="Cytochrome c" evidence="10">
    <location>
        <begin position="176"/>
        <end position="287"/>
    </location>
</feature>
<evidence type="ECO:0000256" key="5">
    <source>
        <dbReference type="ARBA" id="ARBA00022729"/>
    </source>
</evidence>
<dbReference type="GO" id="GO:0009055">
    <property type="term" value="F:electron transfer activity"/>
    <property type="evidence" value="ECO:0007669"/>
    <property type="project" value="InterPro"/>
</dbReference>
<evidence type="ECO:0000256" key="4">
    <source>
        <dbReference type="ARBA" id="ARBA00022723"/>
    </source>
</evidence>
<keyword evidence="4 9" id="KW-0479">Metal-binding</keyword>
<evidence type="ECO:0000256" key="6">
    <source>
        <dbReference type="ARBA" id="ARBA00022737"/>
    </source>
</evidence>
<dbReference type="PANTHER" id="PTHR35008">
    <property type="entry name" value="BLL4482 PROTEIN-RELATED"/>
    <property type="match status" value="1"/>
</dbReference>
<evidence type="ECO:0000313" key="12">
    <source>
        <dbReference type="Proteomes" id="UP000483078"/>
    </source>
</evidence>
<dbReference type="PIRSF" id="PIRSF000018">
    <property type="entry name" value="Mb_ADH_cyt_c"/>
    <property type="match status" value="1"/>
</dbReference>
<dbReference type="Gene3D" id="1.10.760.10">
    <property type="entry name" value="Cytochrome c-like domain"/>
    <property type="match status" value="2"/>
</dbReference>
<evidence type="ECO:0000256" key="1">
    <source>
        <dbReference type="ARBA" id="ARBA00004236"/>
    </source>
</evidence>
<dbReference type="PANTHER" id="PTHR35008:SF8">
    <property type="entry name" value="ALCOHOL DEHYDROGENASE CYTOCHROME C SUBUNIT"/>
    <property type="match status" value="1"/>
</dbReference>
<dbReference type="SUPFAM" id="SSF46626">
    <property type="entry name" value="Cytochrome c"/>
    <property type="match status" value="2"/>
</dbReference>
<reference evidence="11 12" key="1">
    <citation type="submission" date="2019-06" db="EMBL/GenBank/DDBJ databases">
        <title>Enrichment of Autotrophic Halophilic Microorganisms from Red Sea Brine Pool Using Microbial Electrosynthesis System.</title>
        <authorList>
            <person name="Alqahtani M.F."/>
            <person name="Bajracharya S."/>
            <person name="Katuri K.P."/>
            <person name="Ali M."/>
            <person name="Saikaly P.E."/>
        </authorList>
    </citation>
    <scope>NUCLEOTIDE SEQUENCE [LARGE SCALE GENOMIC DNA]</scope>
    <source>
        <strain evidence="11">MES6</strain>
    </source>
</reference>
<comment type="caution">
    <text evidence="11">The sequence shown here is derived from an EMBL/GenBank/DDBJ whole genome shotgun (WGS) entry which is preliminary data.</text>
</comment>
<dbReference type="GO" id="GO:0020037">
    <property type="term" value="F:heme binding"/>
    <property type="evidence" value="ECO:0007669"/>
    <property type="project" value="InterPro"/>
</dbReference>
<dbReference type="GO" id="GO:0005506">
    <property type="term" value="F:iron ion binding"/>
    <property type="evidence" value="ECO:0007669"/>
    <property type="project" value="InterPro"/>
</dbReference>
<dbReference type="InterPro" id="IPR009056">
    <property type="entry name" value="Cyt_c-like_dom"/>
</dbReference>
<comment type="subcellular location">
    <subcellularLocation>
        <location evidence="1">Cell membrane</location>
    </subcellularLocation>
</comment>
<keyword evidence="7 9" id="KW-0408">Iron</keyword>
<proteinExistence type="predicted"/>